<reference evidence="1 2" key="1">
    <citation type="submission" date="2016-04" db="EMBL/GenBank/DDBJ databases">
        <title>Complete genome sequence of Thermococcus barossii type strain SHCK-94.</title>
        <authorList>
            <person name="Oger P.M."/>
        </authorList>
    </citation>
    <scope>NUCLEOTIDE SEQUENCE [LARGE SCALE GENOMIC DNA]</scope>
    <source>
        <strain evidence="1 2">SHCK-94</strain>
    </source>
</reference>
<evidence type="ECO:0000313" key="1">
    <source>
        <dbReference type="EMBL" id="ASJ04194.1"/>
    </source>
</evidence>
<sequence>MNESSIKVLTLLDAQSRANLRNAEIFHNLGVKSGHSHRYTLMAAHPGFKALIALYPIQKTDQILSLFRPNMTGSLLKL</sequence>
<keyword evidence="2" id="KW-1185">Reference proteome</keyword>
<proteinExistence type="predicted"/>
<gene>
    <name evidence="1" type="ORF">A3L01_01970</name>
</gene>
<organism evidence="1 2">
    <name type="scientific">Thermococcus barossii</name>
    <dbReference type="NCBI Taxonomy" id="54077"/>
    <lineage>
        <taxon>Archaea</taxon>
        <taxon>Methanobacteriati</taxon>
        <taxon>Methanobacteriota</taxon>
        <taxon>Thermococci</taxon>
        <taxon>Thermococcales</taxon>
        <taxon>Thermococcaceae</taxon>
        <taxon>Thermococcus</taxon>
    </lineage>
</organism>
<evidence type="ECO:0000313" key="2">
    <source>
        <dbReference type="Proteomes" id="UP000250272"/>
    </source>
</evidence>
<accession>A0A2Z2MK51</accession>
<dbReference type="KEGG" id="tbs:A3L01_01970"/>
<dbReference type="EMBL" id="CP015101">
    <property type="protein sequence ID" value="ASJ04194.1"/>
    <property type="molecule type" value="Genomic_DNA"/>
</dbReference>
<dbReference type="AlphaFoldDB" id="A0A2Z2MK51"/>
<name>A0A2Z2MK51_9EURY</name>
<protein>
    <submittedName>
        <fullName evidence="1">Uncharacterized protein</fullName>
    </submittedName>
</protein>
<dbReference type="Proteomes" id="UP000250272">
    <property type="component" value="Chromosome"/>
</dbReference>